<comment type="caution">
    <text evidence="8">The sequence shown here is derived from an EMBL/GenBank/DDBJ whole genome shotgun (WGS) entry which is preliminary data.</text>
</comment>
<dbReference type="InterPro" id="IPR020846">
    <property type="entry name" value="MFS_dom"/>
</dbReference>
<evidence type="ECO:0000256" key="2">
    <source>
        <dbReference type="ARBA" id="ARBA00022448"/>
    </source>
</evidence>
<evidence type="ECO:0000259" key="7">
    <source>
        <dbReference type="PROSITE" id="PS50850"/>
    </source>
</evidence>
<feature type="transmembrane region" description="Helical" evidence="6">
    <location>
        <begin position="86"/>
        <end position="105"/>
    </location>
</feature>
<dbReference type="Proteomes" id="UP001556631">
    <property type="component" value="Unassembled WGS sequence"/>
</dbReference>
<dbReference type="Gene3D" id="1.20.1250.20">
    <property type="entry name" value="MFS general substrate transporter like domains"/>
    <property type="match status" value="1"/>
</dbReference>
<gene>
    <name evidence="8" type="ORF">AB3X52_11275</name>
</gene>
<sequence>MTTVGDRTTAPVKGVYGARFLAPLFLGPLLNPINTTMISVALVPISRDLGVPSSTVVWLVAGLYLTSAIAQPTLGRVGDVLGPRRVYLAGLVLVGLAGLLPTLFGGFGPVVASRVLLGVGTSAAYPSVMAMIRTRSARAGVATPPAVLSGISISTLTSSAVGPVLGGTLISLAGWRSIFLVNVPLALAALVMTLIWIPRDESRPAEADRPSLRDLDPVGIVLFAATVSSLLVFALRLDTPHWWLLGVTAVALAGLVGWELRRRGPFIDFRMLASNGPLTRTYLRMFLLYLGFYSMTYGYSQWVQDDAGYTSSQAGFVQLPTAILAGIMSLAIARTARVRGPILVACTAPILGGALMLGLHSSSPLVYLLVIAAVFGVAQGLASVSNQQVLYRQSPPDRIGTASGLSRTFVYLGAILSSGVLGATFGDAPADGDMHVLGVIVVACAILAAGLAVTDRSLRGTADRD</sequence>
<dbReference type="SUPFAM" id="SSF103473">
    <property type="entry name" value="MFS general substrate transporter"/>
    <property type="match status" value="1"/>
</dbReference>
<feature type="transmembrane region" description="Helical" evidence="6">
    <location>
        <begin position="436"/>
        <end position="454"/>
    </location>
</feature>
<evidence type="ECO:0000256" key="3">
    <source>
        <dbReference type="ARBA" id="ARBA00022692"/>
    </source>
</evidence>
<dbReference type="InterPro" id="IPR036259">
    <property type="entry name" value="MFS_trans_sf"/>
</dbReference>
<feature type="transmembrane region" description="Helical" evidence="6">
    <location>
        <begin position="365"/>
        <end position="384"/>
    </location>
</feature>
<feature type="transmembrane region" description="Helical" evidence="6">
    <location>
        <begin position="405"/>
        <end position="424"/>
    </location>
</feature>
<organism evidence="8 9">
    <name type="scientific">Nocardioides eburneus</name>
    <dbReference type="NCBI Taxonomy" id="3231482"/>
    <lineage>
        <taxon>Bacteria</taxon>
        <taxon>Bacillati</taxon>
        <taxon>Actinomycetota</taxon>
        <taxon>Actinomycetes</taxon>
        <taxon>Propionibacteriales</taxon>
        <taxon>Nocardioidaceae</taxon>
        <taxon>Nocardioides</taxon>
    </lineage>
</organism>
<evidence type="ECO:0000313" key="9">
    <source>
        <dbReference type="Proteomes" id="UP001556631"/>
    </source>
</evidence>
<keyword evidence="4 6" id="KW-1133">Transmembrane helix</keyword>
<feature type="transmembrane region" description="Helical" evidence="6">
    <location>
        <begin position="340"/>
        <end position="359"/>
    </location>
</feature>
<feature type="domain" description="Major facilitator superfamily (MFS) profile" evidence="7">
    <location>
        <begin position="20"/>
        <end position="456"/>
    </location>
</feature>
<keyword evidence="9" id="KW-1185">Reference proteome</keyword>
<protein>
    <submittedName>
        <fullName evidence="8">MFS transporter</fullName>
    </submittedName>
</protein>
<reference evidence="8 9" key="1">
    <citation type="submission" date="2024-07" db="EMBL/GenBank/DDBJ databases">
        <authorList>
            <person name="Lee S."/>
            <person name="Kang M."/>
        </authorList>
    </citation>
    <scope>NUCLEOTIDE SEQUENCE [LARGE SCALE GENOMIC DNA]</scope>
    <source>
        <strain evidence="8 9">DS6</strain>
    </source>
</reference>
<keyword evidence="2" id="KW-0813">Transport</keyword>
<dbReference type="PROSITE" id="PS50850">
    <property type="entry name" value="MFS"/>
    <property type="match status" value="1"/>
</dbReference>
<feature type="transmembrane region" description="Helical" evidence="6">
    <location>
        <begin position="218"/>
        <end position="235"/>
    </location>
</feature>
<dbReference type="PANTHER" id="PTHR42718">
    <property type="entry name" value="MAJOR FACILITATOR SUPERFAMILY MULTIDRUG TRANSPORTER MFSC"/>
    <property type="match status" value="1"/>
</dbReference>
<dbReference type="PANTHER" id="PTHR42718:SF9">
    <property type="entry name" value="MAJOR FACILITATOR SUPERFAMILY MULTIDRUG TRANSPORTER MFSC"/>
    <property type="match status" value="1"/>
</dbReference>
<feature type="transmembrane region" description="Helical" evidence="6">
    <location>
        <begin position="144"/>
        <end position="165"/>
    </location>
</feature>
<dbReference type="RefSeq" id="WP_367994170.1">
    <property type="nucleotide sequence ID" value="NZ_JBFPJR010000017.1"/>
</dbReference>
<keyword evidence="3 6" id="KW-0812">Transmembrane</keyword>
<dbReference type="Gene3D" id="1.20.1720.10">
    <property type="entry name" value="Multidrug resistance protein D"/>
    <property type="match status" value="1"/>
</dbReference>
<evidence type="ECO:0000256" key="6">
    <source>
        <dbReference type="SAM" id="Phobius"/>
    </source>
</evidence>
<feature type="transmembrane region" description="Helical" evidence="6">
    <location>
        <begin position="281"/>
        <end position="302"/>
    </location>
</feature>
<comment type="subcellular location">
    <subcellularLocation>
        <location evidence="1">Cell membrane</location>
        <topology evidence="1">Multi-pass membrane protein</topology>
    </subcellularLocation>
</comment>
<dbReference type="Pfam" id="PF07690">
    <property type="entry name" value="MFS_1"/>
    <property type="match status" value="1"/>
</dbReference>
<evidence type="ECO:0000256" key="5">
    <source>
        <dbReference type="ARBA" id="ARBA00023136"/>
    </source>
</evidence>
<accession>A0ABV3SZ36</accession>
<evidence type="ECO:0000256" key="1">
    <source>
        <dbReference type="ARBA" id="ARBA00004651"/>
    </source>
</evidence>
<name>A0ABV3SZ36_9ACTN</name>
<feature type="transmembrane region" description="Helical" evidence="6">
    <location>
        <begin position="314"/>
        <end position="333"/>
    </location>
</feature>
<evidence type="ECO:0000256" key="4">
    <source>
        <dbReference type="ARBA" id="ARBA00022989"/>
    </source>
</evidence>
<feature type="transmembrane region" description="Helical" evidence="6">
    <location>
        <begin position="177"/>
        <end position="197"/>
    </location>
</feature>
<feature type="transmembrane region" description="Helical" evidence="6">
    <location>
        <begin position="55"/>
        <end position="74"/>
    </location>
</feature>
<keyword evidence="5 6" id="KW-0472">Membrane</keyword>
<evidence type="ECO:0000313" key="8">
    <source>
        <dbReference type="EMBL" id="MEX0428202.1"/>
    </source>
</evidence>
<proteinExistence type="predicted"/>
<feature type="transmembrane region" description="Helical" evidence="6">
    <location>
        <begin position="241"/>
        <end position="260"/>
    </location>
</feature>
<dbReference type="EMBL" id="JBFPJR010000017">
    <property type="protein sequence ID" value="MEX0428202.1"/>
    <property type="molecule type" value="Genomic_DNA"/>
</dbReference>
<feature type="transmembrane region" description="Helical" evidence="6">
    <location>
        <begin position="20"/>
        <end position="43"/>
    </location>
</feature>
<dbReference type="InterPro" id="IPR011701">
    <property type="entry name" value="MFS"/>
</dbReference>